<gene>
    <name evidence="3" type="ORF">RDB_LOCUS143130</name>
</gene>
<organism evidence="3 4">
    <name type="scientific">Rhizoctonia solani</name>
    <dbReference type="NCBI Taxonomy" id="456999"/>
    <lineage>
        <taxon>Eukaryota</taxon>
        <taxon>Fungi</taxon>
        <taxon>Dikarya</taxon>
        <taxon>Basidiomycota</taxon>
        <taxon>Agaricomycotina</taxon>
        <taxon>Agaricomycetes</taxon>
        <taxon>Cantharellales</taxon>
        <taxon>Ceratobasidiaceae</taxon>
        <taxon>Rhizoctonia</taxon>
    </lineage>
</organism>
<dbReference type="Gene3D" id="2.30.60.10">
    <property type="entry name" value="Cyanovirin-N"/>
    <property type="match status" value="1"/>
</dbReference>
<sequence>MSHSLSEIHQLPNYELYQLKLAHTSPTILVAVLTQKALDLGVRFDNDRKDYQFNLSAFLSVDNGNWDRGSDFDALARNIRLDLSDRENRCLVADLKDNDKEYQKDKKYNLDEEFGLVDYLHSRERMTYFRLGPKTRVSSKRTLVLCFDGTSNHFSDENTNVVKFFELLKKDNPDQQMVYYQTGVGTYTSPAWSSSISKSISKAADLAVAWYLYQHVCDGYRFLMESYRDGDRIYIFGFSRGAYTARALAGMLHCWITTPTQRW</sequence>
<evidence type="ECO:0008006" key="5">
    <source>
        <dbReference type="Google" id="ProtNLM"/>
    </source>
</evidence>
<evidence type="ECO:0000259" key="2">
    <source>
        <dbReference type="Pfam" id="PF09994"/>
    </source>
</evidence>
<accession>A0A8H3I1S3</accession>
<dbReference type="Pfam" id="PF09994">
    <property type="entry name" value="T6SS_Tle1-like_cat"/>
    <property type="match status" value="1"/>
</dbReference>
<evidence type="ECO:0000313" key="4">
    <source>
        <dbReference type="Proteomes" id="UP000663827"/>
    </source>
</evidence>
<protein>
    <recommendedName>
        <fullName evidence="5">DUF2235 domain-containing protein</fullName>
    </recommendedName>
</protein>
<feature type="domain" description="T6SS Phospholipase effector Tle1-like catalytic" evidence="2">
    <location>
        <begin position="141"/>
        <end position="253"/>
    </location>
</feature>
<evidence type="ECO:0000313" key="3">
    <source>
        <dbReference type="EMBL" id="CAE7205429.1"/>
    </source>
</evidence>
<name>A0A8H3I1S3_9AGAM</name>
<comment type="caution">
    <text evidence="3">The sequence shown here is derived from an EMBL/GenBank/DDBJ whole genome shotgun (WGS) entry which is preliminary data.</text>
</comment>
<dbReference type="InterPro" id="IPR018712">
    <property type="entry name" value="Tle1-like_cat"/>
</dbReference>
<evidence type="ECO:0000259" key="1">
    <source>
        <dbReference type="Pfam" id="PF08881"/>
    </source>
</evidence>
<dbReference type="Proteomes" id="UP000663827">
    <property type="component" value="Unassembled WGS sequence"/>
</dbReference>
<dbReference type="EMBL" id="CAJNJQ010003832">
    <property type="protein sequence ID" value="CAE7205429.1"/>
    <property type="molecule type" value="Genomic_DNA"/>
</dbReference>
<proteinExistence type="predicted"/>
<dbReference type="SUPFAM" id="SSF53474">
    <property type="entry name" value="alpha/beta-Hydrolases"/>
    <property type="match status" value="1"/>
</dbReference>
<dbReference type="InterPro" id="IPR029058">
    <property type="entry name" value="AB_hydrolase_fold"/>
</dbReference>
<dbReference type="InterPro" id="IPR036673">
    <property type="entry name" value="Cyanovirin-N_sf"/>
</dbReference>
<reference evidence="3" key="1">
    <citation type="submission" date="2021-01" db="EMBL/GenBank/DDBJ databases">
        <authorList>
            <person name="Kaushik A."/>
        </authorList>
    </citation>
    <scope>NUCLEOTIDE SEQUENCE</scope>
    <source>
        <strain evidence="3">AG5</strain>
    </source>
</reference>
<feature type="domain" description="Cyanovirin-N" evidence="1">
    <location>
        <begin position="47"/>
        <end position="112"/>
    </location>
</feature>
<dbReference type="Gene3D" id="3.40.50.1820">
    <property type="entry name" value="alpha/beta hydrolase"/>
    <property type="match status" value="1"/>
</dbReference>
<dbReference type="PANTHER" id="PTHR33840">
    <property type="match status" value="1"/>
</dbReference>
<dbReference type="PANTHER" id="PTHR33840:SF2">
    <property type="entry name" value="TLE1 PHOSPHOLIPASE DOMAIN-CONTAINING PROTEIN"/>
    <property type="match status" value="1"/>
</dbReference>
<dbReference type="InterPro" id="IPR011058">
    <property type="entry name" value="Cyanovirin-N"/>
</dbReference>
<dbReference type="AlphaFoldDB" id="A0A8H3I1S3"/>
<dbReference type="Pfam" id="PF08881">
    <property type="entry name" value="CVNH"/>
    <property type="match status" value="1"/>
</dbReference>